<dbReference type="AlphaFoldDB" id="A0A372LFE0"/>
<accession>A0A372LFE0</accession>
<organism evidence="1 2">
    <name type="scientific">Peribacillus glennii</name>
    <dbReference type="NCBI Taxonomy" id="2303991"/>
    <lineage>
        <taxon>Bacteria</taxon>
        <taxon>Bacillati</taxon>
        <taxon>Bacillota</taxon>
        <taxon>Bacilli</taxon>
        <taxon>Bacillales</taxon>
        <taxon>Bacillaceae</taxon>
        <taxon>Peribacillus</taxon>
    </lineage>
</organism>
<name>A0A372LFE0_9BACI</name>
<dbReference type="Proteomes" id="UP000262939">
    <property type="component" value="Unassembled WGS sequence"/>
</dbReference>
<gene>
    <name evidence="1" type="ORF">D0466_02005</name>
</gene>
<reference evidence="1 2" key="1">
    <citation type="submission" date="2018-08" db="EMBL/GenBank/DDBJ databases">
        <title>Bacillus chawlae sp. nov., Bacillus glennii sp. nov., and Bacillus saganii sp. nov. Isolated from the Vehicle Assembly Building at Kennedy Space Center where the Viking Spacecraft were Assembled.</title>
        <authorList>
            <person name="Seuylemezian A."/>
            <person name="Vaishampayan P."/>
        </authorList>
    </citation>
    <scope>NUCLEOTIDE SEQUENCE [LARGE SCALE GENOMIC DNA]</scope>
    <source>
        <strain evidence="1 2">V44-8</strain>
    </source>
</reference>
<protein>
    <submittedName>
        <fullName evidence="1">Uncharacterized protein</fullName>
    </submittedName>
</protein>
<keyword evidence="2" id="KW-1185">Reference proteome</keyword>
<dbReference type="OrthoDB" id="2889170at2"/>
<proteinExistence type="predicted"/>
<comment type="caution">
    <text evidence="1">The sequence shown here is derived from an EMBL/GenBank/DDBJ whole genome shotgun (WGS) entry which is preliminary data.</text>
</comment>
<evidence type="ECO:0000313" key="1">
    <source>
        <dbReference type="EMBL" id="RFU64724.1"/>
    </source>
</evidence>
<sequence length="92" mass="10391">MPEENVFSPDPYVQKTVEDIWRTTCGNWKNCNHSTLQALLSECGKHSIDPQYCMSWVEEHSGNIPDWPAVAETARDWVNKHTSTGSPIVSSD</sequence>
<evidence type="ECO:0000313" key="2">
    <source>
        <dbReference type="Proteomes" id="UP000262939"/>
    </source>
</evidence>
<dbReference type="EMBL" id="QVTD01000003">
    <property type="protein sequence ID" value="RFU64724.1"/>
    <property type="molecule type" value="Genomic_DNA"/>
</dbReference>